<name>A0AC34FZL7_9BILA</name>
<proteinExistence type="predicted"/>
<organism evidence="1 2">
    <name type="scientific">Panagrolaimus sp. ES5</name>
    <dbReference type="NCBI Taxonomy" id="591445"/>
    <lineage>
        <taxon>Eukaryota</taxon>
        <taxon>Metazoa</taxon>
        <taxon>Ecdysozoa</taxon>
        <taxon>Nematoda</taxon>
        <taxon>Chromadorea</taxon>
        <taxon>Rhabditida</taxon>
        <taxon>Tylenchina</taxon>
        <taxon>Panagrolaimomorpha</taxon>
        <taxon>Panagrolaimoidea</taxon>
        <taxon>Panagrolaimidae</taxon>
        <taxon>Panagrolaimus</taxon>
    </lineage>
</organism>
<dbReference type="WBParaSite" id="ES5_v2.g22982.t1">
    <property type="protein sequence ID" value="ES5_v2.g22982.t1"/>
    <property type="gene ID" value="ES5_v2.g22982"/>
</dbReference>
<dbReference type="Proteomes" id="UP000887579">
    <property type="component" value="Unplaced"/>
</dbReference>
<accession>A0AC34FZL7</accession>
<evidence type="ECO:0000313" key="1">
    <source>
        <dbReference type="Proteomes" id="UP000887579"/>
    </source>
</evidence>
<evidence type="ECO:0000313" key="2">
    <source>
        <dbReference type="WBParaSite" id="ES5_v2.g22982.t1"/>
    </source>
</evidence>
<protein>
    <submittedName>
        <fullName evidence="2">G protein-coupled receptor</fullName>
    </submittedName>
</protein>
<reference evidence="2" key="1">
    <citation type="submission" date="2022-11" db="UniProtKB">
        <authorList>
            <consortium name="WormBaseParasite"/>
        </authorList>
    </citation>
    <scope>IDENTIFICATION</scope>
</reference>
<sequence length="149" mass="17481">MKSYSNVILQTCIVDIFMAFVSCFTLFEIDTSYDRLYLRSAASWIPTHGCYPCIAFWLYFTAIYYVHWCMFIQALFRYYQIVRSYTLSATKTWLLQFVIFLSSGAINSSMFSFCTEEAASKNDVLTNVYPWSDERSLDAFRSEEIVSLY</sequence>